<dbReference type="InterPro" id="IPR026341">
    <property type="entry name" value="T9SS_type_B"/>
</dbReference>
<dbReference type="NCBIfam" id="TIGR04131">
    <property type="entry name" value="Bac_Flav_CTERM"/>
    <property type="match status" value="1"/>
</dbReference>
<evidence type="ECO:0000313" key="3">
    <source>
        <dbReference type="Proteomes" id="UP000182124"/>
    </source>
</evidence>
<sequence>MLLKPKLHYFFHLLILMIFCSASGQDVSLYRQFNGRYDFTFVGNTLNPLENSYQPVPTILTSSSATLALTPSDVIESAYLYWAGCGTGDFNVKLNNVDIVPDRTFSIIQTSSNLPHFSAFSDVTSLVQSTGNGTYTLSDLDLTSLITRYYGNRTNFAGWALIVVYKNNALPLNQLNIYDGLQGVPNEINILLDNLNVIDNQDAKIGFLAWEGDENIRVSENLFINSALIGNPPLNPANNAFNGTNSSTNSSVLYNMDLDIYNVENNIRIGDTEATIRLTSGQDFVMINAIVTKFNSQLPDATVTFGNYSLDCNVREIPIEYSVNNFNATNPLPANTSISVYANGILVGTNVTPAILQIGDSVTLTQTITIPAEIPNAFTLQIVVDEIGAVTELFENNNSDAIIINLLVSPPFNHLPTLETCNLGLNPVYFDFSDYEDAVKTRPSQIVTFHENASDAALGINSITNTTNYYTAQLPKVIFVRIEDQNCFSVTSVLLQTKNCPPIVYNAVSANGDSMNDTFHIEGLYDIFVNFKLYVYNRWGKEVWSGDNATPEWDGFIKDGIGSKQAPDGTYFYILYLNDPDYPKPLNGYLYLNH</sequence>
<dbReference type="Pfam" id="PF07705">
    <property type="entry name" value="CARDB"/>
    <property type="match status" value="1"/>
</dbReference>
<dbReference type="InterPro" id="IPR011635">
    <property type="entry name" value="CARDB"/>
</dbReference>
<gene>
    <name evidence="2" type="ORF">SAMN02927925_01748</name>
</gene>
<dbReference type="Gene3D" id="2.60.40.10">
    <property type="entry name" value="Immunoglobulins"/>
    <property type="match status" value="1"/>
</dbReference>
<accession>A0A1G4VSY2</accession>
<dbReference type="eggNOG" id="COG5184">
    <property type="taxonomic scope" value="Bacteria"/>
</dbReference>
<dbReference type="eggNOG" id="COG1572">
    <property type="taxonomic scope" value="Bacteria"/>
</dbReference>
<proteinExistence type="predicted"/>
<dbReference type="STRING" id="329186.SAMN02927925_01748"/>
<feature type="domain" description="CARDB" evidence="1">
    <location>
        <begin position="315"/>
        <end position="399"/>
    </location>
</feature>
<dbReference type="EMBL" id="FMTY01000003">
    <property type="protein sequence ID" value="SCX11398.1"/>
    <property type="molecule type" value="Genomic_DNA"/>
</dbReference>
<evidence type="ECO:0000259" key="1">
    <source>
        <dbReference type="Pfam" id="PF07705"/>
    </source>
</evidence>
<organism evidence="2 3">
    <name type="scientific">Flavobacterium saliperosum</name>
    <dbReference type="NCBI Taxonomy" id="329186"/>
    <lineage>
        <taxon>Bacteria</taxon>
        <taxon>Pseudomonadati</taxon>
        <taxon>Bacteroidota</taxon>
        <taxon>Flavobacteriia</taxon>
        <taxon>Flavobacteriales</taxon>
        <taxon>Flavobacteriaceae</taxon>
        <taxon>Flavobacterium</taxon>
    </lineage>
</organism>
<dbReference type="Pfam" id="PF13585">
    <property type="entry name" value="CHU_C"/>
    <property type="match status" value="1"/>
</dbReference>
<dbReference type="Proteomes" id="UP000182124">
    <property type="component" value="Unassembled WGS sequence"/>
</dbReference>
<dbReference type="InterPro" id="IPR013783">
    <property type="entry name" value="Ig-like_fold"/>
</dbReference>
<name>A0A1G4VSY2_9FLAO</name>
<dbReference type="AlphaFoldDB" id="A0A1G4VSY2"/>
<protein>
    <submittedName>
        <fullName evidence="2">Gliding motility-associated C-terminal domain-containing protein</fullName>
    </submittedName>
</protein>
<reference evidence="2 3" key="1">
    <citation type="submission" date="2016-10" db="EMBL/GenBank/DDBJ databases">
        <authorList>
            <person name="de Groot N.N."/>
        </authorList>
    </citation>
    <scope>NUCLEOTIDE SEQUENCE [LARGE SCALE GENOMIC DNA]</scope>
    <source>
        <strain evidence="2 3">CGMCC 1.3801</strain>
    </source>
</reference>
<evidence type="ECO:0000313" key="2">
    <source>
        <dbReference type="EMBL" id="SCX11398.1"/>
    </source>
</evidence>